<gene>
    <name evidence="1" type="ORF">P2_0044</name>
</gene>
<proteinExistence type="predicted"/>
<dbReference type="Proteomes" id="UP001163713">
    <property type="component" value="Segment"/>
</dbReference>
<evidence type="ECO:0000313" key="2">
    <source>
        <dbReference type="Proteomes" id="UP001163713"/>
    </source>
</evidence>
<organism evidence="1 2">
    <name type="scientific">Aeromonas phage P2</name>
    <dbReference type="NCBI Taxonomy" id="2996101"/>
    <lineage>
        <taxon>Viruses</taxon>
        <taxon>Duplodnaviria</taxon>
        <taxon>Heunggongvirae</taxon>
        <taxon>Uroviricota</taxon>
        <taxon>Caudoviricetes</taxon>
        <taxon>Autographivirales</taxon>
        <taxon>Autonotataviridae</taxon>
        <taxon>Melnykvirinae</taxon>
        <taxon>Ahphunavirus</taxon>
        <taxon>Ahphunavirus P2</taxon>
    </lineage>
</organism>
<reference evidence="1" key="1">
    <citation type="submission" date="2022-11" db="EMBL/GenBank/DDBJ databases">
        <title>Characterization of Aeromonas phages.</title>
        <authorList>
            <person name="Nagar V."/>
            <person name="Pansare Godambe L."/>
            <person name="Tyagi A."/>
            <person name="Shashidhar R."/>
        </authorList>
    </citation>
    <scope>NUCLEOTIDE SEQUENCE</scope>
</reference>
<dbReference type="EMBL" id="OP797796">
    <property type="protein sequence ID" value="UZV41000.1"/>
    <property type="molecule type" value="Genomic_DNA"/>
</dbReference>
<accession>A0A9E8K2V3</accession>
<evidence type="ECO:0000313" key="1">
    <source>
        <dbReference type="EMBL" id="UZV41000.1"/>
    </source>
</evidence>
<sequence length="136" mass="15517">MRRAGHDFMIGTTAAAGMFKTYHPEAHSTLPEPMFVQQALRSVIGTSRHESYLFDLSRPRQEPIAALIMAAEPDLHRGHVAVPLVCYIHPEYRGMPAVARWLSSHQVYAGHALDCRWLLRMKHINDNARLITYKEL</sequence>
<protein>
    <submittedName>
        <fullName evidence="1">Uncharacterized protein</fullName>
    </submittedName>
</protein>
<name>A0A9E8K2V3_9CAUD</name>
<keyword evidence="2" id="KW-1185">Reference proteome</keyword>